<dbReference type="Gramene" id="CDO97826">
    <property type="protein sequence ID" value="CDO97826"/>
    <property type="gene ID" value="GSCOC_T00021739001"/>
</dbReference>
<dbReference type="Proteomes" id="UP000295252">
    <property type="component" value="Chromosome VI"/>
</dbReference>
<dbReference type="AlphaFoldDB" id="A0A068TNM9"/>
<evidence type="ECO:0000313" key="2">
    <source>
        <dbReference type="Proteomes" id="UP000295252"/>
    </source>
</evidence>
<gene>
    <name evidence="1" type="ORF">GSCOC_T00021739001</name>
</gene>
<name>A0A068TNM9_COFCA</name>
<proteinExistence type="predicted"/>
<keyword evidence="2" id="KW-1185">Reference proteome</keyword>
<dbReference type="EMBL" id="HG739086">
    <property type="protein sequence ID" value="CDO97826.1"/>
    <property type="molecule type" value="Genomic_DNA"/>
</dbReference>
<dbReference type="InParanoid" id="A0A068TNM9"/>
<organism evidence="1 2">
    <name type="scientific">Coffea canephora</name>
    <name type="common">Robusta coffee</name>
    <dbReference type="NCBI Taxonomy" id="49390"/>
    <lineage>
        <taxon>Eukaryota</taxon>
        <taxon>Viridiplantae</taxon>
        <taxon>Streptophyta</taxon>
        <taxon>Embryophyta</taxon>
        <taxon>Tracheophyta</taxon>
        <taxon>Spermatophyta</taxon>
        <taxon>Magnoliopsida</taxon>
        <taxon>eudicotyledons</taxon>
        <taxon>Gunneridae</taxon>
        <taxon>Pentapetalae</taxon>
        <taxon>asterids</taxon>
        <taxon>lamiids</taxon>
        <taxon>Gentianales</taxon>
        <taxon>Rubiaceae</taxon>
        <taxon>Ixoroideae</taxon>
        <taxon>Gardenieae complex</taxon>
        <taxon>Bertiereae - Coffeeae clade</taxon>
        <taxon>Coffeeae</taxon>
        <taxon>Coffea</taxon>
    </lineage>
</organism>
<reference evidence="2" key="1">
    <citation type="journal article" date="2014" name="Science">
        <title>The coffee genome provides insight into the convergent evolution of caffeine biosynthesis.</title>
        <authorList>
            <person name="Denoeud F."/>
            <person name="Carretero-Paulet L."/>
            <person name="Dereeper A."/>
            <person name="Droc G."/>
            <person name="Guyot R."/>
            <person name="Pietrella M."/>
            <person name="Zheng C."/>
            <person name="Alberti A."/>
            <person name="Anthony F."/>
            <person name="Aprea G."/>
            <person name="Aury J.M."/>
            <person name="Bento P."/>
            <person name="Bernard M."/>
            <person name="Bocs S."/>
            <person name="Campa C."/>
            <person name="Cenci A."/>
            <person name="Combes M.C."/>
            <person name="Crouzillat D."/>
            <person name="Da Silva C."/>
            <person name="Daddiego L."/>
            <person name="De Bellis F."/>
            <person name="Dussert S."/>
            <person name="Garsmeur O."/>
            <person name="Gayraud T."/>
            <person name="Guignon V."/>
            <person name="Jahn K."/>
            <person name="Jamilloux V."/>
            <person name="Joet T."/>
            <person name="Labadie K."/>
            <person name="Lan T."/>
            <person name="Leclercq J."/>
            <person name="Lepelley M."/>
            <person name="Leroy T."/>
            <person name="Li L.T."/>
            <person name="Librado P."/>
            <person name="Lopez L."/>
            <person name="Munoz A."/>
            <person name="Noel B."/>
            <person name="Pallavicini A."/>
            <person name="Perrotta G."/>
            <person name="Poncet V."/>
            <person name="Pot D."/>
            <person name="Priyono X."/>
            <person name="Rigoreau M."/>
            <person name="Rouard M."/>
            <person name="Rozas J."/>
            <person name="Tranchant-Dubreuil C."/>
            <person name="VanBuren R."/>
            <person name="Zhang Q."/>
            <person name="Andrade A.C."/>
            <person name="Argout X."/>
            <person name="Bertrand B."/>
            <person name="de Kochko A."/>
            <person name="Graziosi G."/>
            <person name="Henry R.J."/>
            <person name="Jayarama X."/>
            <person name="Ming R."/>
            <person name="Nagai C."/>
            <person name="Rounsley S."/>
            <person name="Sankoff D."/>
            <person name="Giuliano G."/>
            <person name="Albert V.A."/>
            <person name="Wincker P."/>
            <person name="Lashermes P."/>
        </authorList>
    </citation>
    <scope>NUCLEOTIDE SEQUENCE [LARGE SCALE GENOMIC DNA]</scope>
    <source>
        <strain evidence="2">cv. DH200-94</strain>
    </source>
</reference>
<accession>A0A068TNM9</accession>
<protein>
    <submittedName>
        <fullName evidence="1">Uncharacterized protein</fullName>
    </submittedName>
</protein>
<sequence length="107" mass="12645">MYHHTRISCNTCRRNKRSIVNKNQIPHFKFLIIITFTTNYSNISSWPPGIDLKLSYWVQVKEFDLHSYSKIFENFTANVKILVWSSNDSVPFRFSIDSHGSTPFTQR</sequence>
<evidence type="ECO:0000313" key="1">
    <source>
        <dbReference type="EMBL" id="CDO97826.1"/>
    </source>
</evidence>